<evidence type="ECO:0000313" key="2">
    <source>
        <dbReference type="EMBL" id="KAA8915746.1"/>
    </source>
</evidence>
<reference evidence="2" key="1">
    <citation type="journal article" date="2019" name="G3 (Bethesda)">
        <title>Genome Assemblies of Two Rare Opportunistic Yeast Pathogens: Diutina rugosa (syn. Candida rugosa) and Trichomonascus ciferrii (syn. Candida ciferrii).</title>
        <authorList>
            <person name="Mixao V."/>
            <person name="Saus E."/>
            <person name="Hansen A.P."/>
            <person name="Lass-Florl C."/>
            <person name="Gabaldon T."/>
        </authorList>
    </citation>
    <scope>NUCLEOTIDE SEQUENCE</scope>
    <source>
        <strain evidence="2">CBS 4856</strain>
    </source>
</reference>
<dbReference type="InterPro" id="IPR007191">
    <property type="entry name" value="Sec8_exocyst_N"/>
</dbReference>
<dbReference type="AlphaFoldDB" id="A0A6A1LQ97"/>
<evidence type="ECO:0000313" key="3">
    <source>
        <dbReference type="Proteomes" id="UP000761534"/>
    </source>
</evidence>
<dbReference type="GO" id="GO:0000145">
    <property type="term" value="C:exocyst"/>
    <property type="evidence" value="ECO:0007669"/>
    <property type="project" value="InterPro"/>
</dbReference>
<dbReference type="Proteomes" id="UP000761534">
    <property type="component" value="Unassembled WGS sequence"/>
</dbReference>
<proteinExistence type="predicted"/>
<feature type="domain" description="Exocyst complex component Sec8 N-terminal" evidence="1">
    <location>
        <begin position="34"/>
        <end position="94"/>
    </location>
</feature>
<keyword evidence="3" id="KW-1185">Reference proteome</keyword>
<dbReference type="Pfam" id="PF04048">
    <property type="entry name" value="Sec8_N"/>
    <property type="match status" value="1"/>
</dbReference>
<dbReference type="VEuPathDB" id="FungiDB:TRICI_002104"/>
<dbReference type="GO" id="GO:0006904">
    <property type="term" value="P:vesicle docking involved in exocytosis"/>
    <property type="evidence" value="ECO:0007669"/>
    <property type="project" value="InterPro"/>
</dbReference>
<protein>
    <recommendedName>
        <fullName evidence="1">Exocyst complex component Sec8 N-terminal domain-containing protein</fullName>
    </recommendedName>
</protein>
<evidence type="ECO:0000259" key="1">
    <source>
        <dbReference type="Pfam" id="PF04048"/>
    </source>
</evidence>
<dbReference type="EMBL" id="SWFS01000146">
    <property type="protein sequence ID" value="KAA8915746.1"/>
    <property type="molecule type" value="Genomic_DNA"/>
</dbReference>
<name>A0A6A1LQ97_9ASCO</name>
<accession>A0A6A1LQ97</accession>
<organism evidence="2 3">
    <name type="scientific">Trichomonascus ciferrii</name>
    <dbReference type="NCBI Taxonomy" id="44093"/>
    <lineage>
        <taxon>Eukaryota</taxon>
        <taxon>Fungi</taxon>
        <taxon>Dikarya</taxon>
        <taxon>Ascomycota</taxon>
        <taxon>Saccharomycotina</taxon>
        <taxon>Dipodascomycetes</taxon>
        <taxon>Dipodascales</taxon>
        <taxon>Trichomonascaceae</taxon>
        <taxon>Trichomonascus</taxon>
        <taxon>Trichomonascus ciferrii complex</taxon>
    </lineage>
</organism>
<comment type="caution">
    <text evidence="2">The sequence shown here is derived from an EMBL/GenBank/DDBJ whole genome shotgun (WGS) entry which is preliminary data.</text>
</comment>
<sequence length="106" mass="11689">MSGFSLAVPGQNDGNITRRLSTHIKVKEPSQDAKLDTLIKDVGTQWKELVSENANTLEAALALMDTSSIGKARYYSKFEALKGELSSTLKYHVDGKFIKTPKVVNF</sequence>
<gene>
    <name evidence="2" type="ORF">TRICI_002104</name>
</gene>